<gene>
    <name evidence="1" type="ORF">SDC9_164825</name>
</gene>
<sequence>MLLTAEVRTGDNNAAFCEVLRNVFADAGKTVRADLFMVDAI</sequence>
<reference evidence="1" key="1">
    <citation type="submission" date="2019-08" db="EMBL/GenBank/DDBJ databases">
        <authorList>
            <person name="Kucharzyk K."/>
            <person name="Murdoch R.W."/>
            <person name="Higgins S."/>
            <person name="Loffler F."/>
        </authorList>
    </citation>
    <scope>NUCLEOTIDE SEQUENCE</scope>
</reference>
<name>A0A645FUZ3_9ZZZZ</name>
<protein>
    <submittedName>
        <fullName evidence="1">Uncharacterized protein</fullName>
    </submittedName>
</protein>
<accession>A0A645FUZ3</accession>
<dbReference type="AlphaFoldDB" id="A0A645FUZ3"/>
<organism evidence="1">
    <name type="scientific">bioreactor metagenome</name>
    <dbReference type="NCBI Taxonomy" id="1076179"/>
    <lineage>
        <taxon>unclassified sequences</taxon>
        <taxon>metagenomes</taxon>
        <taxon>ecological metagenomes</taxon>
    </lineage>
</organism>
<evidence type="ECO:0000313" key="1">
    <source>
        <dbReference type="EMBL" id="MPN17472.1"/>
    </source>
</evidence>
<dbReference type="EMBL" id="VSSQ01064612">
    <property type="protein sequence ID" value="MPN17472.1"/>
    <property type="molecule type" value="Genomic_DNA"/>
</dbReference>
<comment type="caution">
    <text evidence="1">The sequence shown here is derived from an EMBL/GenBank/DDBJ whole genome shotgun (WGS) entry which is preliminary data.</text>
</comment>
<proteinExistence type="predicted"/>